<reference evidence="1 2" key="1">
    <citation type="journal article" date="2024" name="G3 (Bethesda)">
        <title>Genome assembly of Hibiscus sabdariffa L. provides insights into metabolisms of medicinal natural products.</title>
        <authorList>
            <person name="Kim T."/>
        </authorList>
    </citation>
    <scope>NUCLEOTIDE SEQUENCE [LARGE SCALE GENOMIC DNA]</scope>
    <source>
        <strain evidence="1">TK-2024</strain>
        <tissue evidence="1">Old leaves</tissue>
    </source>
</reference>
<evidence type="ECO:0000313" key="1">
    <source>
        <dbReference type="EMBL" id="KAK9045071.1"/>
    </source>
</evidence>
<protein>
    <recommendedName>
        <fullName evidence="3">RNase H type-1 domain-containing protein</fullName>
    </recommendedName>
</protein>
<keyword evidence="2" id="KW-1185">Reference proteome</keyword>
<proteinExistence type="predicted"/>
<sequence>MDHYDEGMQLIAFLRWFVWKSRNCWVSQGRNDDPVEVWKVVEAVFCEFVLSFHVVVSMNNNVWRNDQQWTPHPIVVVKMNCDASYVASLGNACVATIIWDEQGLIVDATRLLKSFLLLLLAMPVWFTD</sequence>
<dbReference type="EMBL" id="JBBPBN010000002">
    <property type="protein sequence ID" value="KAK9045071.1"/>
    <property type="molecule type" value="Genomic_DNA"/>
</dbReference>
<accession>A0ABR2U5Q3</accession>
<gene>
    <name evidence="1" type="ORF">V6N11_058961</name>
</gene>
<name>A0ABR2U5Q3_9ROSI</name>
<dbReference type="Proteomes" id="UP001396334">
    <property type="component" value="Unassembled WGS sequence"/>
</dbReference>
<evidence type="ECO:0000313" key="2">
    <source>
        <dbReference type="Proteomes" id="UP001396334"/>
    </source>
</evidence>
<evidence type="ECO:0008006" key="3">
    <source>
        <dbReference type="Google" id="ProtNLM"/>
    </source>
</evidence>
<comment type="caution">
    <text evidence="1">The sequence shown here is derived from an EMBL/GenBank/DDBJ whole genome shotgun (WGS) entry which is preliminary data.</text>
</comment>
<organism evidence="1 2">
    <name type="scientific">Hibiscus sabdariffa</name>
    <name type="common">roselle</name>
    <dbReference type="NCBI Taxonomy" id="183260"/>
    <lineage>
        <taxon>Eukaryota</taxon>
        <taxon>Viridiplantae</taxon>
        <taxon>Streptophyta</taxon>
        <taxon>Embryophyta</taxon>
        <taxon>Tracheophyta</taxon>
        <taxon>Spermatophyta</taxon>
        <taxon>Magnoliopsida</taxon>
        <taxon>eudicotyledons</taxon>
        <taxon>Gunneridae</taxon>
        <taxon>Pentapetalae</taxon>
        <taxon>rosids</taxon>
        <taxon>malvids</taxon>
        <taxon>Malvales</taxon>
        <taxon>Malvaceae</taxon>
        <taxon>Malvoideae</taxon>
        <taxon>Hibiscus</taxon>
    </lineage>
</organism>